<sequence>MATSNLAELRHLRTGSLNIPPQPARSSPMAGPPISAAAAGHRFDGSRSPPNTGHVPCKFFRQGACQAGNTCPFSHDLGAAAENVCKYFAKGNCKFGPKCANIHVLPDGRRINYGKNGVTIGAPPGVTLGARVNPTTYHQPASSALTTSFRADSGAPYQAIGPFGHQEERFAHQLGLEGGVPTIDTTYSSNPASVYGSPRDEETTRFGLGLSPAQGLSVLDAPLPASFDSNGISNAARYPFGPWPASVPSKFGLESPSPSLRATKIMGTSDALKLLHNSAFGNNGHLSPSGLGGNDANGFGSSPPTGSVNIGTGLGDEEYFGKRPMHSSSSRFAKTRIMSTSMPRVDRDWDAEFLFEEEFVPGIIADDVLTTGEKVRRGSTANSVRMIDNPTLDAMAESCPPTMVTKFGSPAPPSSPGRWAGLWGAHTKKEEDGNAFLDATRSVKHASAFGHVGSPLRNSSLASAMGNLDGGAPVSALTQQLRETQLSEEGSAESSPHLRPNVPRNGAGVIGESRDKERGLERHISSTSIGSSVSGRFKSPVDEEESAFVFSMEEEDEAQTRARKRASGGSQAPVAASPLSSAWSNSYATVVANNRGPVATNGNNRGSGAVEAVGGR</sequence>
<feature type="compositionally biased region" description="Polar residues" evidence="5">
    <location>
        <begin position="299"/>
        <end position="310"/>
    </location>
</feature>
<dbReference type="InterPro" id="IPR036855">
    <property type="entry name" value="Znf_CCCH_sf"/>
</dbReference>
<feature type="domain" description="C3H1-type" evidence="6">
    <location>
        <begin position="51"/>
        <end position="78"/>
    </location>
</feature>
<protein>
    <recommendedName>
        <fullName evidence="6">C3H1-type domain-containing protein</fullName>
    </recommendedName>
</protein>
<organism evidence="7 8">
    <name type="scientific">Cladorrhinum samala</name>
    <dbReference type="NCBI Taxonomy" id="585594"/>
    <lineage>
        <taxon>Eukaryota</taxon>
        <taxon>Fungi</taxon>
        <taxon>Dikarya</taxon>
        <taxon>Ascomycota</taxon>
        <taxon>Pezizomycotina</taxon>
        <taxon>Sordariomycetes</taxon>
        <taxon>Sordariomycetidae</taxon>
        <taxon>Sordariales</taxon>
        <taxon>Podosporaceae</taxon>
        <taxon>Cladorrhinum</taxon>
    </lineage>
</organism>
<evidence type="ECO:0000256" key="1">
    <source>
        <dbReference type="ARBA" id="ARBA00022723"/>
    </source>
</evidence>
<dbReference type="PANTHER" id="PTHR11224">
    <property type="entry name" value="MAKORIN-RELATED"/>
    <property type="match status" value="1"/>
</dbReference>
<reference evidence="7" key="2">
    <citation type="submission" date="2023-06" db="EMBL/GenBank/DDBJ databases">
        <authorList>
            <consortium name="Lawrence Berkeley National Laboratory"/>
            <person name="Mondo S.J."/>
            <person name="Hensen N."/>
            <person name="Bonometti L."/>
            <person name="Westerberg I."/>
            <person name="Brannstrom I.O."/>
            <person name="Guillou S."/>
            <person name="Cros-Aarteil S."/>
            <person name="Calhoun S."/>
            <person name="Haridas S."/>
            <person name="Kuo A."/>
            <person name="Pangilinan J."/>
            <person name="Riley R."/>
            <person name="Labutti K."/>
            <person name="Andreopoulos B."/>
            <person name="Lipzen A."/>
            <person name="Chen C."/>
            <person name="Yanf M."/>
            <person name="Daum C."/>
            <person name="Ng V."/>
            <person name="Clum A."/>
            <person name="Steindorff A."/>
            <person name="Ohm R."/>
            <person name="Martin F."/>
            <person name="Silar P."/>
            <person name="Natvig D."/>
            <person name="Lalanne C."/>
            <person name="Gautier V."/>
            <person name="Ament-Velasquez S.L."/>
            <person name="Kruys A."/>
            <person name="Hutchinson M.I."/>
            <person name="Powell A.J."/>
            <person name="Barry K."/>
            <person name="Miller A.N."/>
            <person name="Grigoriev I.V."/>
            <person name="Debuchy R."/>
            <person name="Gladieux P."/>
            <person name="Thoren M.H."/>
            <person name="Johannesson H."/>
        </authorList>
    </citation>
    <scope>NUCLEOTIDE SEQUENCE</scope>
    <source>
        <strain evidence="7">PSN324</strain>
    </source>
</reference>
<evidence type="ECO:0000259" key="6">
    <source>
        <dbReference type="PROSITE" id="PS50103"/>
    </source>
</evidence>
<feature type="zinc finger region" description="C3H1-type" evidence="4">
    <location>
        <begin position="79"/>
        <end position="106"/>
    </location>
</feature>
<dbReference type="SUPFAM" id="SSF90229">
    <property type="entry name" value="CCCH zinc finger"/>
    <property type="match status" value="1"/>
</dbReference>
<feature type="compositionally biased region" description="Low complexity" evidence="5">
    <location>
        <begin position="525"/>
        <end position="535"/>
    </location>
</feature>
<reference evidence="7" key="1">
    <citation type="journal article" date="2023" name="Mol. Phylogenet. Evol.">
        <title>Genome-scale phylogeny and comparative genomics of the fungal order Sordariales.</title>
        <authorList>
            <person name="Hensen N."/>
            <person name="Bonometti L."/>
            <person name="Westerberg I."/>
            <person name="Brannstrom I.O."/>
            <person name="Guillou S."/>
            <person name="Cros-Aarteil S."/>
            <person name="Calhoun S."/>
            <person name="Haridas S."/>
            <person name="Kuo A."/>
            <person name="Mondo S."/>
            <person name="Pangilinan J."/>
            <person name="Riley R."/>
            <person name="LaButti K."/>
            <person name="Andreopoulos B."/>
            <person name="Lipzen A."/>
            <person name="Chen C."/>
            <person name="Yan M."/>
            <person name="Daum C."/>
            <person name="Ng V."/>
            <person name="Clum A."/>
            <person name="Steindorff A."/>
            <person name="Ohm R.A."/>
            <person name="Martin F."/>
            <person name="Silar P."/>
            <person name="Natvig D.O."/>
            <person name="Lalanne C."/>
            <person name="Gautier V."/>
            <person name="Ament-Velasquez S.L."/>
            <person name="Kruys A."/>
            <person name="Hutchinson M.I."/>
            <person name="Powell A.J."/>
            <person name="Barry K."/>
            <person name="Miller A.N."/>
            <person name="Grigoriev I.V."/>
            <person name="Debuchy R."/>
            <person name="Gladieux P."/>
            <person name="Hiltunen Thoren M."/>
            <person name="Johannesson H."/>
        </authorList>
    </citation>
    <scope>NUCLEOTIDE SEQUENCE</scope>
    <source>
        <strain evidence="7">PSN324</strain>
    </source>
</reference>
<evidence type="ECO:0000256" key="5">
    <source>
        <dbReference type="SAM" id="MobiDB-lite"/>
    </source>
</evidence>
<keyword evidence="1 4" id="KW-0479">Metal-binding</keyword>
<dbReference type="EMBL" id="MU864943">
    <property type="protein sequence ID" value="KAK4464946.1"/>
    <property type="molecule type" value="Genomic_DNA"/>
</dbReference>
<feature type="region of interest" description="Disordered" evidence="5">
    <location>
        <begin position="286"/>
        <end position="326"/>
    </location>
</feature>
<dbReference type="GO" id="GO:0061630">
    <property type="term" value="F:ubiquitin protein ligase activity"/>
    <property type="evidence" value="ECO:0007669"/>
    <property type="project" value="InterPro"/>
</dbReference>
<dbReference type="PROSITE" id="PS50103">
    <property type="entry name" value="ZF_C3H1"/>
    <property type="match status" value="2"/>
</dbReference>
<dbReference type="GO" id="GO:0008270">
    <property type="term" value="F:zinc ion binding"/>
    <property type="evidence" value="ECO:0007669"/>
    <property type="project" value="UniProtKB-KW"/>
</dbReference>
<dbReference type="PANTHER" id="PTHR11224:SF10">
    <property type="entry name" value="IP09428P-RELATED"/>
    <property type="match status" value="1"/>
</dbReference>
<feature type="region of interest" description="Disordered" evidence="5">
    <location>
        <begin position="13"/>
        <end position="50"/>
    </location>
</feature>
<gene>
    <name evidence="7" type="ORF">QBC42DRAFT_29048</name>
</gene>
<name>A0AAV9I0Y0_9PEZI</name>
<keyword evidence="3 4" id="KW-0862">Zinc</keyword>
<evidence type="ECO:0000313" key="8">
    <source>
        <dbReference type="Proteomes" id="UP001321749"/>
    </source>
</evidence>
<keyword evidence="2 4" id="KW-0863">Zinc-finger</keyword>
<dbReference type="Proteomes" id="UP001321749">
    <property type="component" value="Unassembled WGS sequence"/>
</dbReference>
<dbReference type="InterPro" id="IPR045072">
    <property type="entry name" value="MKRN-like"/>
</dbReference>
<accession>A0AAV9I0Y0</accession>
<evidence type="ECO:0000256" key="4">
    <source>
        <dbReference type="PROSITE-ProRule" id="PRU00723"/>
    </source>
</evidence>
<evidence type="ECO:0000256" key="2">
    <source>
        <dbReference type="ARBA" id="ARBA00022771"/>
    </source>
</evidence>
<feature type="zinc finger region" description="C3H1-type" evidence="4">
    <location>
        <begin position="51"/>
        <end position="78"/>
    </location>
</feature>
<keyword evidence="8" id="KW-1185">Reference proteome</keyword>
<dbReference type="SMART" id="SM00356">
    <property type="entry name" value="ZnF_C3H1"/>
    <property type="match status" value="2"/>
</dbReference>
<dbReference type="InterPro" id="IPR000571">
    <property type="entry name" value="Znf_CCCH"/>
</dbReference>
<proteinExistence type="predicted"/>
<dbReference type="Pfam" id="PF00642">
    <property type="entry name" value="zf-CCCH"/>
    <property type="match status" value="2"/>
</dbReference>
<dbReference type="Gene3D" id="4.10.1000.10">
    <property type="entry name" value="Zinc finger, CCCH-type"/>
    <property type="match status" value="1"/>
</dbReference>
<dbReference type="AlphaFoldDB" id="A0AAV9I0Y0"/>
<feature type="region of interest" description="Disordered" evidence="5">
    <location>
        <begin position="482"/>
        <end position="582"/>
    </location>
</feature>
<comment type="caution">
    <text evidence="7">The sequence shown here is derived from an EMBL/GenBank/DDBJ whole genome shotgun (WGS) entry which is preliminary data.</text>
</comment>
<evidence type="ECO:0000313" key="7">
    <source>
        <dbReference type="EMBL" id="KAK4464946.1"/>
    </source>
</evidence>
<feature type="region of interest" description="Disordered" evidence="5">
    <location>
        <begin position="594"/>
        <end position="616"/>
    </location>
</feature>
<feature type="compositionally biased region" description="Polar residues" evidence="5">
    <location>
        <begin position="482"/>
        <end position="494"/>
    </location>
</feature>
<feature type="compositionally biased region" description="Acidic residues" evidence="5">
    <location>
        <begin position="542"/>
        <end position="557"/>
    </location>
</feature>
<dbReference type="GO" id="GO:0000209">
    <property type="term" value="P:protein polyubiquitination"/>
    <property type="evidence" value="ECO:0007669"/>
    <property type="project" value="InterPro"/>
</dbReference>
<feature type="domain" description="C3H1-type" evidence="6">
    <location>
        <begin position="79"/>
        <end position="106"/>
    </location>
</feature>
<evidence type="ECO:0000256" key="3">
    <source>
        <dbReference type="ARBA" id="ARBA00022833"/>
    </source>
</evidence>
<feature type="compositionally biased region" description="Basic and acidic residues" evidence="5">
    <location>
        <begin position="512"/>
        <end position="524"/>
    </location>
</feature>